<keyword evidence="3" id="KW-1185">Reference proteome</keyword>
<accession>A0ABN7BE36</accession>
<dbReference type="EMBL" id="AP028920">
    <property type="protein sequence ID" value="BET01108.1"/>
    <property type="molecule type" value="Genomic_DNA"/>
</dbReference>
<evidence type="ECO:0000256" key="1">
    <source>
        <dbReference type="SAM" id="MobiDB-lite"/>
    </source>
</evidence>
<reference evidence="2 3" key="1">
    <citation type="submission" date="2023-09" db="EMBL/GenBank/DDBJ databases">
        <title>Nesidiocoris tenuis whole genome shotgun sequence.</title>
        <authorList>
            <person name="Shibata T."/>
            <person name="Shimoda M."/>
            <person name="Kobayashi T."/>
            <person name="Uehara T."/>
        </authorList>
    </citation>
    <scope>NUCLEOTIDE SEQUENCE [LARGE SCALE GENOMIC DNA]</scope>
    <source>
        <strain evidence="2 3">Japan</strain>
    </source>
</reference>
<evidence type="ECO:0000313" key="3">
    <source>
        <dbReference type="Proteomes" id="UP001307889"/>
    </source>
</evidence>
<protein>
    <submittedName>
        <fullName evidence="2">Uncharacterized protein</fullName>
    </submittedName>
</protein>
<dbReference type="CDD" id="cd21853">
    <property type="entry name" value="KNL1_NTD"/>
    <property type="match status" value="1"/>
</dbReference>
<dbReference type="Proteomes" id="UP001307889">
    <property type="component" value="Chromosome 12"/>
</dbReference>
<evidence type="ECO:0000313" key="2">
    <source>
        <dbReference type="EMBL" id="BET01108.1"/>
    </source>
</evidence>
<sequence length="68" mass="7674">MENQACEEDRSTFYGDNDPKSRRSSILKPPKARAPLQEVNLGGSTDETEDFDTIRRRRVSFAGVNSVK</sequence>
<name>A0ABN7BE36_9HEMI</name>
<proteinExistence type="predicted"/>
<organism evidence="2 3">
    <name type="scientific">Nesidiocoris tenuis</name>
    <dbReference type="NCBI Taxonomy" id="355587"/>
    <lineage>
        <taxon>Eukaryota</taxon>
        <taxon>Metazoa</taxon>
        <taxon>Ecdysozoa</taxon>
        <taxon>Arthropoda</taxon>
        <taxon>Hexapoda</taxon>
        <taxon>Insecta</taxon>
        <taxon>Pterygota</taxon>
        <taxon>Neoptera</taxon>
        <taxon>Paraneoptera</taxon>
        <taxon>Hemiptera</taxon>
        <taxon>Heteroptera</taxon>
        <taxon>Panheteroptera</taxon>
        <taxon>Cimicomorpha</taxon>
        <taxon>Miridae</taxon>
        <taxon>Dicyphina</taxon>
        <taxon>Nesidiocoris</taxon>
    </lineage>
</organism>
<feature type="compositionally biased region" description="Basic and acidic residues" evidence="1">
    <location>
        <begin position="7"/>
        <end position="21"/>
    </location>
</feature>
<feature type="region of interest" description="Disordered" evidence="1">
    <location>
        <begin position="1"/>
        <end position="32"/>
    </location>
</feature>
<gene>
    <name evidence="2" type="ORF">NTJ_13924</name>
</gene>